<dbReference type="GO" id="GO:0043571">
    <property type="term" value="P:maintenance of CRISPR repeat elements"/>
    <property type="evidence" value="ECO:0007669"/>
    <property type="project" value="UniProtKB-UniRule"/>
</dbReference>
<reference evidence="11" key="1">
    <citation type="journal article" date="2011" name="PLoS Genet.">
        <title>Azospirillum genomes reveal transition of bacteria from aquatic to terrestrial environments.</title>
        <authorList>
            <person name="Wisniewski-Dye F."/>
            <person name="Borziak K."/>
            <person name="Khalsa-Moyers G."/>
            <person name="Alexandre G."/>
            <person name="Sukharnikov L.O."/>
            <person name="Wuichet K."/>
            <person name="Hurst G.B."/>
            <person name="McDonald W.H."/>
            <person name="Robertson J.S."/>
            <person name="Barbe V."/>
            <person name="Calteau A."/>
            <person name="Rouy Z."/>
            <person name="Mangenot S."/>
            <person name="Prigent-Combaret C."/>
            <person name="Normand P."/>
            <person name="Boyer M."/>
            <person name="Siguier P."/>
            <person name="Dessaux Y."/>
            <person name="Elmerich C."/>
            <person name="Condemine G."/>
            <person name="Krishnen G."/>
            <person name="Kennedy I."/>
            <person name="Paterson A.H."/>
            <person name="Gonzalez V."/>
            <person name="Mavingui P."/>
            <person name="Zhulin I.B."/>
        </authorList>
    </citation>
    <scope>NUCLEOTIDE SEQUENCE [LARGE SCALE GENOMIC DNA]</scope>
    <source>
        <strain evidence="11">4B</strain>
    </source>
</reference>
<evidence type="ECO:0000256" key="3">
    <source>
        <dbReference type="ARBA" id="ARBA00022722"/>
    </source>
</evidence>
<evidence type="ECO:0000256" key="1">
    <source>
        <dbReference type="ARBA" id="ARBA00001946"/>
    </source>
</evidence>
<dbReference type="GO" id="GO:0046872">
    <property type="term" value="F:metal ion binding"/>
    <property type="evidence" value="ECO:0007669"/>
    <property type="project" value="UniProtKB-UniRule"/>
</dbReference>
<dbReference type="OrthoDB" id="9798176at2"/>
<evidence type="ECO:0000313" key="10">
    <source>
        <dbReference type="EMBL" id="CBS87261.1"/>
    </source>
</evidence>
<dbReference type="Pfam" id="PF09827">
    <property type="entry name" value="CRISPR_Cas2"/>
    <property type="match status" value="1"/>
</dbReference>
<dbReference type="InterPro" id="IPR021127">
    <property type="entry name" value="CRISPR_associated_Cas2"/>
</dbReference>
<dbReference type="HAMAP" id="MF_01471">
    <property type="entry name" value="Cas2"/>
    <property type="match status" value="1"/>
</dbReference>
<dbReference type="NCBIfam" id="TIGR01573">
    <property type="entry name" value="cas2"/>
    <property type="match status" value="1"/>
</dbReference>
<evidence type="ECO:0000256" key="9">
    <source>
        <dbReference type="HAMAP-Rule" id="MF_01471"/>
    </source>
</evidence>
<evidence type="ECO:0000256" key="7">
    <source>
        <dbReference type="ARBA" id="ARBA00022842"/>
    </source>
</evidence>
<dbReference type="Proteomes" id="UP000005667">
    <property type="component" value="Chromosome"/>
</dbReference>
<comment type="function">
    <text evidence="9">CRISPR (clustered regularly interspaced short palindromic repeat), is an adaptive immune system that provides protection against mobile genetic elements (viruses, transposable elements and conjugative plasmids). CRISPR clusters contain sequences complementary to antecedent mobile elements and target invading nucleic acids. CRISPR clusters are transcribed and processed into CRISPR RNA (crRNA). Functions as a ssRNA-specific endoribonuclease. Involved in the integration of spacer DNA into the CRISPR cassette.</text>
</comment>
<keyword evidence="7 9" id="KW-0460">Magnesium</keyword>
<evidence type="ECO:0000313" key="11">
    <source>
        <dbReference type="Proteomes" id="UP000005667"/>
    </source>
</evidence>
<dbReference type="EC" id="3.1.-.-" evidence="9"/>
<organism evidence="10 11">
    <name type="scientific">Azospirillum lipoferum (strain 4B)</name>
    <dbReference type="NCBI Taxonomy" id="862719"/>
    <lineage>
        <taxon>Bacteria</taxon>
        <taxon>Pseudomonadati</taxon>
        <taxon>Pseudomonadota</taxon>
        <taxon>Alphaproteobacteria</taxon>
        <taxon>Rhodospirillales</taxon>
        <taxon>Azospirillaceae</taxon>
        <taxon>Azospirillum</taxon>
    </lineage>
</organism>
<evidence type="ECO:0000256" key="4">
    <source>
        <dbReference type="ARBA" id="ARBA00022723"/>
    </source>
</evidence>
<dbReference type="PANTHER" id="PTHR34405">
    <property type="entry name" value="CRISPR-ASSOCIATED ENDORIBONUCLEASE CAS2"/>
    <property type="match status" value="1"/>
</dbReference>
<keyword evidence="8 9" id="KW-0051">Antiviral defense</keyword>
<dbReference type="SUPFAM" id="SSF143430">
    <property type="entry name" value="TTP0101/SSO1404-like"/>
    <property type="match status" value="1"/>
</dbReference>
<keyword evidence="3 9" id="KW-0540">Nuclease</keyword>
<dbReference type="EMBL" id="FQ311868">
    <property type="protein sequence ID" value="CBS87261.1"/>
    <property type="molecule type" value="Genomic_DNA"/>
</dbReference>
<dbReference type="STRING" id="862719.AZOLI_2021"/>
<dbReference type="AlphaFoldDB" id="G7Z8I4"/>
<accession>G7Z8I4</accession>
<protein>
    <recommendedName>
        <fullName evidence="9">CRISPR-associated endoribonuclease Cas2</fullName>
        <ecNumber evidence="9">3.1.-.-</ecNumber>
    </recommendedName>
</protein>
<name>G7Z8I4_AZOL4</name>
<gene>
    <name evidence="9" type="primary">cas2</name>
    <name evidence="10" type="ordered locus">AZOLI_2021</name>
</gene>
<comment type="similarity">
    <text evidence="2 9">Belongs to the CRISPR-associated endoribonuclease Cas2 protein family.</text>
</comment>
<evidence type="ECO:0000256" key="5">
    <source>
        <dbReference type="ARBA" id="ARBA00022759"/>
    </source>
</evidence>
<proteinExistence type="inferred from homology"/>
<feature type="binding site" evidence="9">
    <location>
        <position position="13"/>
    </location>
    <ligand>
        <name>Mg(2+)</name>
        <dbReference type="ChEBI" id="CHEBI:18420"/>
        <note>catalytic</note>
    </ligand>
</feature>
<evidence type="ECO:0000256" key="2">
    <source>
        <dbReference type="ARBA" id="ARBA00009959"/>
    </source>
</evidence>
<dbReference type="RefSeq" id="WP_014248258.1">
    <property type="nucleotide sequence ID" value="NC_016622.1"/>
</dbReference>
<keyword evidence="5 9" id="KW-0255">Endonuclease</keyword>
<dbReference type="PANTHER" id="PTHR34405:SF3">
    <property type="entry name" value="CRISPR-ASSOCIATED ENDORIBONUCLEASE CAS2 3"/>
    <property type="match status" value="1"/>
</dbReference>
<evidence type="ECO:0000256" key="8">
    <source>
        <dbReference type="ARBA" id="ARBA00023118"/>
    </source>
</evidence>
<dbReference type="KEGG" id="ali:AZOLI_2021"/>
<dbReference type="CDD" id="cd09725">
    <property type="entry name" value="Cas2_I_II_III"/>
    <property type="match status" value="1"/>
</dbReference>
<sequence length="98" mass="11286">MAGNERLYIVTYDIGDQKRWRRVFKVMEAYGRWLQFSVFQCRLTPRRRAALGARLDGIIKPSEDHVLIIDIGPADAVDPRVESLGRPFESIKREAVVV</sequence>
<keyword evidence="4 9" id="KW-0479">Metal-binding</keyword>
<dbReference type="Gene3D" id="3.30.70.240">
    <property type="match status" value="1"/>
</dbReference>
<evidence type="ECO:0000256" key="6">
    <source>
        <dbReference type="ARBA" id="ARBA00022801"/>
    </source>
</evidence>
<keyword evidence="11" id="KW-1185">Reference proteome</keyword>
<dbReference type="GO" id="GO:0004521">
    <property type="term" value="F:RNA endonuclease activity"/>
    <property type="evidence" value="ECO:0007669"/>
    <property type="project" value="InterPro"/>
</dbReference>
<dbReference type="GO" id="GO:0051607">
    <property type="term" value="P:defense response to virus"/>
    <property type="evidence" value="ECO:0007669"/>
    <property type="project" value="UniProtKB-UniRule"/>
</dbReference>
<comment type="cofactor">
    <cofactor evidence="1 9">
        <name>Mg(2+)</name>
        <dbReference type="ChEBI" id="CHEBI:18420"/>
    </cofactor>
</comment>
<dbReference type="HOGENOM" id="CLU_161124_3_1_5"/>
<comment type="subunit">
    <text evidence="9">Homodimer, forms a heterotetramer with a Cas1 homodimer.</text>
</comment>
<dbReference type="GO" id="GO:0016787">
    <property type="term" value="F:hydrolase activity"/>
    <property type="evidence" value="ECO:0007669"/>
    <property type="project" value="UniProtKB-KW"/>
</dbReference>
<dbReference type="InterPro" id="IPR019199">
    <property type="entry name" value="Virulence_VapD/CRISPR_Cas2"/>
</dbReference>
<keyword evidence="6 9" id="KW-0378">Hydrolase</keyword>